<evidence type="ECO:0000313" key="2">
    <source>
        <dbReference type="Proteomes" id="UP000317093"/>
    </source>
</evidence>
<sequence>MGASSGCQAHACVGMLKGSPSTRGNGIYQGKSIDLEGKHSGGELHLAIEREPYILTLGRPSPMGL</sequence>
<dbReference type="EMBL" id="CP036279">
    <property type="protein sequence ID" value="QDU61902.1"/>
    <property type="molecule type" value="Genomic_DNA"/>
</dbReference>
<dbReference type="AlphaFoldDB" id="A0A518B4M1"/>
<dbReference type="Proteomes" id="UP000317093">
    <property type="component" value="Chromosome"/>
</dbReference>
<accession>A0A518B4M1</accession>
<keyword evidence="2" id="KW-1185">Reference proteome</keyword>
<gene>
    <name evidence="1" type="ORF">Pan216_27670</name>
</gene>
<dbReference type="KEGG" id="knv:Pan216_27670"/>
<proteinExistence type="predicted"/>
<reference evidence="1 2" key="1">
    <citation type="submission" date="2019-02" db="EMBL/GenBank/DDBJ databases">
        <title>Deep-cultivation of Planctomycetes and their phenomic and genomic characterization uncovers novel biology.</title>
        <authorList>
            <person name="Wiegand S."/>
            <person name="Jogler M."/>
            <person name="Boedeker C."/>
            <person name="Pinto D."/>
            <person name="Vollmers J."/>
            <person name="Rivas-Marin E."/>
            <person name="Kohn T."/>
            <person name="Peeters S.H."/>
            <person name="Heuer A."/>
            <person name="Rast P."/>
            <person name="Oberbeckmann S."/>
            <person name="Bunk B."/>
            <person name="Jeske O."/>
            <person name="Meyerdierks A."/>
            <person name="Storesund J.E."/>
            <person name="Kallscheuer N."/>
            <person name="Luecker S."/>
            <person name="Lage O.M."/>
            <person name="Pohl T."/>
            <person name="Merkel B.J."/>
            <person name="Hornburger P."/>
            <person name="Mueller R.-W."/>
            <person name="Bruemmer F."/>
            <person name="Labrenz M."/>
            <person name="Spormann A.M."/>
            <person name="Op den Camp H."/>
            <person name="Overmann J."/>
            <person name="Amann R."/>
            <person name="Jetten M.S.M."/>
            <person name="Mascher T."/>
            <person name="Medema M.H."/>
            <person name="Devos D.P."/>
            <person name="Kaster A.-K."/>
            <person name="Ovreas L."/>
            <person name="Rohde M."/>
            <person name="Galperin M.Y."/>
            <person name="Jogler C."/>
        </authorList>
    </citation>
    <scope>NUCLEOTIDE SEQUENCE [LARGE SCALE GENOMIC DNA]</scope>
    <source>
        <strain evidence="1 2">Pan216</strain>
    </source>
</reference>
<protein>
    <submittedName>
        <fullName evidence="1">Uncharacterized protein</fullName>
    </submittedName>
</protein>
<name>A0A518B4M1_9BACT</name>
<evidence type="ECO:0000313" key="1">
    <source>
        <dbReference type="EMBL" id="QDU61902.1"/>
    </source>
</evidence>
<organism evidence="1 2">
    <name type="scientific">Kolteria novifilia</name>
    <dbReference type="NCBI Taxonomy" id="2527975"/>
    <lineage>
        <taxon>Bacteria</taxon>
        <taxon>Pseudomonadati</taxon>
        <taxon>Planctomycetota</taxon>
        <taxon>Planctomycetia</taxon>
        <taxon>Kolteriales</taxon>
        <taxon>Kolteriaceae</taxon>
        <taxon>Kolteria</taxon>
    </lineage>
</organism>